<sequence length="84" mass="9846">MEKMNGSLFIERLYREVGEMLNREKRAQPEDSRQLRKLDQAYGGVETIKHRFPSSEAWWAEAAAGLEEIRAQLVTMTENRLYTN</sequence>
<evidence type="ECO:0000313" key="1">
    <source>
        <dbReference type="EMBL" id="QJD82309.1"/>
    </source>
</evidence>
<accession>A0A7Z2ZK21</accession>
<keyword evidence="2" id="KW-1185">Reference proteome</keyword>
<organism evidence="1 2">
    <name type="scientific">Cohnella herbarum</name>
    <dbReference type="NCBI Taxonomy" id="2728023"/>
    <lineage>
        <taxon>Bacteria</taxon>
        <taxon>Bacillati</taxon>
        <taxon>Bacillota</taxon>
        <taxon>Bacilli</taxon>
        <taxon>Bacillales</taxon>
        <taxon>Paenibacillaceae</taxon>
        <taxon>Cohnella</taxon>
    </lineage>
</organism>
<dbReference type="EMBL" id="CP051680">
    <property type="protein sequence ID" value="QJD82309.1"/>
    <property type="molecule type" value="Genomic_DNA"/>
</dbReference>
<reference evidence="1 2" key="1">
    <citation type="submission" date="2020-04" db="EMBL/GenBank/DDBJ databases">
        <title>Genome sequencing of novel species.</title>
        <authorList>
            <person name="Heo J."/>
            <person name="Kim S.-J."/>
            <person name="Kim J.-S."/>
            <person name="Hong S.-B."/>
            <person name="Kwon S.-W."/>
        </authorList>
    </citation>
    <scope>NUCLEOTIDE SEQUENCE [LARGE SCALE GENOMIC DNA]</scope>
    <source>
        <strain evidence="1 2">MFER-1</strain>
    </source>
</reference>
<evidence type="ECO:0000313" key="2">
    <source>
        <dbReference type="Proteomes" id="UP000502248"/>
    </source>
</evidence>
<dbReference type="AlphaFoldDB" id="A0A7Z2ZK21"/>
<name>A0A7Z2ZK21_9BACL</name>
<dbReference type="KEGG" id="cheb:HH215_03330"/>
<gene>
    <name evidence="1" type="ORF">HH215_03330</name>
</gene>
<proteinExistence type="predicted"/>
<dbReference type="RefSeq" id="WP_169278608.1">
    <property type="nucleotide sequence ID" value="NZ_CP051680.1"/>
</dbReference>
<dbReference type="Proteomes" id="UP000502248">
    <property type="component" value="Chromosome"/>
</dbReference>
<protein>
    <submittedName>
        <fullName evidence="1">Uncharacterized protein</fullName>
    </submittedName>
</protein>